<evidence type="ECO:0000256" key="1">
    <source>
        <dbReference type="ARBA" id="ARBA00022670"/>
    </source>
</evidence>
<dbReference type="PANTHER" id="PTHR48449:SF1">
    <property type="entry name" value="DUF1985 DOMAIN-CONTAINING PROTEIN"/>
    <property type="match status" value="1"/>
</dbReference>
<dbReference type="GO" id="GO:0006508">
    <property type="term" value="P:proteolysis"/>
    <property type="evidence" value="ECO:0007669"/>
    <property type="project" value="UniProtKB-KW"/>
</dbReference>
<comment type="caution">
    <text evidence="5">The sequence shown here is derived from an EMBL/GenBank/DDBJ whole genome shotgun (WGS) entry which is preliminary data.</text>
</comment>
<feature type="compositionally biased region" description="Basic and acidic residues" evidence="3">
    <location>
        <begin position="501"/>
        <end position="512"/>
    </location>
</feature>
<dbReference type="EMBL" id="JAJFAZ020000003">
    <property type="protein sequence ID" value="KAI5336299.1"/>
    <property type="molecule type" value="Genomic_DNA"/>
</dbReference>
<organism evidence="5 6">
    <name type="scientific">Prunus dulcis</name>
    <name type="common">Almond</name>
    <name type="synonym">Amygdalus dulcis</name>
    <dbReference type="NCBI Taxonomy" id="3755"/>
    <lineage>
        <taxon>Eukaryota</taxon>
        <taxon>Viridiplantae</taxon>
        <taxon>Streptophyta</taxon>
        <taxon>Embryophyta</taxon>
        <taxon>Tracheophyta</taxon>
        <taxon>Spermatophyta</taxon>
        <taxon>Magnoliopsida</taxon>
        <taxon>eudicotyledons</taxon>
        <taxon>Gunneridae</taxon>
        <taxon>Pentapetalae</taxon>
        <taxon>rosids</taxon>
        <taxon>fabids</taxon>
        <taxon>Rosales</taxon>
        <taxon>Rosaceae</taxon>
        <taxon>Amygdaloideae</taxon>
        <taxon>Amygdaleae</taxon>
        <taxon>Prunus</taxon>
    </lineage>
</organism>
<dbReference type="Gene3D" id="3.40.395.10">
    <property type="entry name" value="Adenoviral Proteinase, Chain A"/>
    <property type="match status" value="1"/>
</dbReference>
<evidence type="ECO:0000256" key="3">
    <source>
        <dbReference type="SAM" id="MobiDB-lite"/>
    </source>
</evidence>
<dbReference type="PANTHER" id="PTHR48449">
    <property type="entry name" value="DUF1985 DOMAIN-CONTAINING PROTEIN"/>
    <property type="match status" value="1"/>
</dbReference>
<evidence type="ECO:0000313" key="5">
    <source>
        <dbReference type="EMBL" id="KAI5336299.1"/>
    </source>
</evidence>
<keyword evidence="1" id="KW-0645">Protease</keyword>
<evidence type="ECO:0000256" key="2">
    <source>
        <dbReference type="ARBA" id="ARBA00022801"/>
    </source>
</evidence>
<feature type="compositionally biased region" description="Basic and acidic residues" evidence="3">
    <location>
        <begin position="234"/>
        <end position="247"/>
    </location>
</feature>
<accession>A0AAD4W3Q5</accession>
<dbReference type="GO" id="GO:0008234">
    <property type="term" value="F:cysteine-type peptidase activity"/>
    <property type="evidence" value="ECO:0007669"/>
    <property type="project" value="InterPro"/>
</dbReference>
<dbReference type="PROSITE" id="PS50600">
    <property type="entry name" value="ULP_PROTEASE"/>
    <property type="match status" value="1"/>
</dbReference>
<dbReference type="InterPro" id="IPR015410">
    <property type="entry name" value="DUF1985"/>
</dbReference>
<feature type="domain" description="Ubiquitin-like protease family profile" evidence="4">
    <location>
        <begin position="696"/>
        <end position="908"/>
    </location>
</feature>
<keyword evidence="6" id="KW-1185">Reference proteome</keyword>
<dbReference type="AlphaFoldDB" id="A0AAD4W3Q5"/>
<feature type="compositionally biased region" description="Basic and acidic residues" evidence="3">
    <location>
        <begin position="552"/>
        <end position="571"/>
    </location>
</feature>
<feature type="compositionally biased region" description="Basic residues" evidence="3">
    <location>
        <begin position="539"/>
        <end position="551"/>
    </location>
</feature>
<feature type="compositionally biased region" description="Acidic residues" evidence="3">
    <location>
        <begin position="482"/>
        <end position="492"/>
    </location>
</feature>
<name>A0AAD4W3Q5_PRUDU</name>
<reference evidence="5 6" key="1">
    <citation type="journal article" date="2022" name="G3 (Bethesda)">
        <title>Whole-genome sequence and methylome profiling of the almond [Prunus dulcis (Mill.) D.A. Webb] cultivar 'Nonpareil'.</title>
        <authorList>
            <person name="D'Amico-Willman K.M."/>
            <person name="Ouma W.Z."/>
            <person name="Meulia T."/>
            <person name="Sideli G.M."/>
            <person name="Gradziel T.M."/>
            <person name="Fresnedo-Ramirez J."/>
        </authorList>
    </citation>
    <scope>NUCLEOTIDE SEQUENCE [LARGE SCALE GENOMIC DNA]</scope>
    <source>
        <strain evidence="5">Clone GOH B32 T37-40</strain>
    </source>
</reference>
<dbReference type="Proteomes" id="UP001054821">
    <property type="component" value="Chromosome 3"/>
</dbReference>
<proteinExistence type="predicted"/>
<sequence>MGSNVELVWPEAEAYSSRVNNCSHANSSLAALRAKLSAEQLEQFKTSCFGHLLNIDKIQFSGQIVHGAVLRRVAGQGVKDLDGLSFLLGCDVAQFTRQDFCLITGLRFGEVPEVSSGESDGIRLRERYFIDEGITCNALEEAFLRCTEEDDIYKLALVYFAELVVLGRDKHLNINLNYLTLVEDLDAFNRYPWGSVSFDKTQDSLFSAPTKYVKSFENEDGRGKGKSKATGTSRRNEKGKKDKHGEAQRSGWSFKGFTYAFQIWVYELIPRMADLNYCKVVDPTAVPRILRWRTTTSVLEMRKLNNYFFQSKESVQLRELCPSEEEMRQPYWSWPQDRPAVVSAEPIPSSCGDIDELNKVLSLLRSELFQVKREKDVLHLKVIRMEKLLDQCLGPQFEQEVRRDLALLKQRTNRCVVSHLFKGYPQMDDLLQQDEGPSNRNEGEEKEDEGIEGGVGPSNRNEGEEKGEEGIEGAEGPSNTTEGEEKEEEGIEGGEVQGKPSEVEEGQRKTSEGEQVQVQSRKGKKAQRQSSEGGEVKRKSSKGGKLQRKKKEGKEVKRQRSEEKEVQKTQCEKEDNEVMLPGGDIGESTEGTQLEFSIVDIDLDQHTVVLSKLNIWLNLNGKASAQGVRLRKRKRIIPKWKIIEASELVPTTGARLRGLKMLDPMKAIPHDDLVNLLKLCWEWLQDPNLVMQFGNVEAEIEFLASLVKADGWLKGDVSVIDYAFFLMSIDYEIDKKNMLQHLDLGLYLMRKRQQQLEEVEIADWTTTDVFFMHHISTCFAENKRKKQQVGWKIRKSLLNFVNGKVPPCGMDWQNVYKVYTPFMLTKYKHWVAVMIDLVLCEIKVYDSKVSLIPDDIVKEELAPLSITLPNLLNTIDFYEEGVYANNCSRDWWCPWPIERVDVPQQSNE</sequence>
<evidence type="ECO:0000313" key="6">
    <source>
        <dbReference type="Proteomes" id="UP001054821"/>
    </source>
</evidence>
<gene>
    <name evidence="5" type="ORF">L3X38_015566</name>
</gene>
<feature type="region of interest" description="Disordered" evidence="3">
    <location>
        <begin position="427"/>
        <end position="571"/>
    </location>
</feature>
<keyword evidence="2" id="KW-0378">Hydrolase</keyword>
<protein>
    <recommendedName>
        <fullName evidence="4">Ubiquitin-like protease family profile domain-containing protein</fullName>
    </recommendedName>
</protein>
<dbReference type="Pfam" id="PF09331">
    <property type="entry name" value="DUF1985"/>
    <property type="match status" value="1"/>
</dbReference>
<dbReference type="Pfam" id="PF02902">
    <property type="entry name" value="Peptidase_C48"/>
    <property type="match status" value="1"/>
</dbReference>
<evidence type="ECO:0000259" key="4">
    <source>
        <dbReference type="PROSITE" id="PS50600"/>
    </source>
</evidence>
<dbReference type="InterPro" id="IPR003653">
    <property type="entry name" value="Peptidase_C48_C"/>
</dbReference>
<feature type="region of interest" description="Disordered" evidence="3">
    <location>
        <begin position="217"/>
        <end position="247"/>
    </location>
</feature>